<comment type="similarity">
    <text evidence="1">Belongs to the bacterial ribosomal protein bL27 family.</text>
</comment>
<dbReference type="Pfam" id="PF01016">
    <property type="entry name" value="Ribosomal_L27"/>
    <property type="match status" value="1"/>
</dbReference>
<dbReference type="EMBL" id="CP071412">
    <property type="protein sequence ID" value="QSW37951.1"/>
    <property type="molecule type" value="Genomic_DNA"/>
</dbReference>
<dbReference type="InterPro" id="IPR018261">
    <property type="entry name" value="Ribosomal_bL27_CS"/>
</dbReference>
<dbReference type="PANTHER" id="PTHR15893">
    <property type="entry name" value="RIBOSOMAL PROTEIN L27"/>
    <property type="match status" value="1"/>
</dbReference>
<dbReference type="Gene3D" id="2.40.50.100">
    <property type="match status" value="1"/>
</dbReference>
<accession>A0A974XAF1</accession>
<organism evidence="6 7">
    <name type="scientific">Candidatus Vidania fulgoroideorum</name>
    <dbReference type="NCBI Taxonomy" id="881286"/>
    <lineage>
        <taxon>Bacteria</taxon>
        <taxon>Pseudomonadati</taxon>
        <taxon>Pseudomonadota</taxon>
        <taxon>Betaproteobacteria</taxon>
        <taxon>Candidatus Vidania</taxon>
    </lineage>
</organism>
<evidence type="ECO:0000256" key="5">
    <source>
        <dbReference type="ARBA" id="ARBA00035477"/>
    </source>
</evidence>
<evidence type="ECO:0000256" key="1">
    <source>
        <dbReference type="ARBA" id="ARBA00010797"/>
    </source>
</evidence>
<dbReference type="GO" id="GO:0003735">
    <property type="term" value="F:structural constituent of ribosome"/>
    <property type="evidence" value="ECO:0007669"/>
    <property type="project" value="InterPro"/>
</dbReference>
<dbReference type="PROSITE" id="PS00831">
    <property type="entry name" value="RIBOSOMAL_L27"/>
    <property type="match status" value="1"/>
</dbReference>
<keyword evidence="3" id="KW-0687">Ribonucleoprotein</keyword>
<dbReference type="AlphaFoldDB" id="A0A974XAF1"/>
<reference evidence="6" key="1">
    <citation type="submission" date="2021-02" db="EMBL/GenBank/DDBJ databases">
        <authorList>
            <person name="Franco D."/>
        </authorList>
    </citation>
    <scope>NUCLEOTIDE SEQUENCE</scope>
    <source>
        <strain evidence="6">RANSCY</strain>
    </source>
</reference>
<evidence type="ECO:0000256" key="3">
    <source>
        <dbReference type="ARBA" id="ARBA00023274"/>
    </source>
</evidence>
<dbReference type="GO" id="GO:1990904">
    <property type="term" value="C:ribonucleoprotein complex"/>
    <property type="evidence" value="ECO:0007669"/>
    <property type="project" value="UniProtKB-KW"/>
</dbReference>
<sequence length="78" mass="8510">MAKKKATGSVKNGRDSISKRLGIKKGNGSKVICGNIIVRQRGLKFKNGTNTKIGKDYTIYSMSKGKVFFVKSNIVCVI</sequence>
<protein>
    <recommendedName>
        <fullName evidence="4">Large ribosomal subunit protein bL27</fullName>
    </recommendedName>
    <alternativeName>
        <fullName evidence="5">50S ribosomal protein L27</fullName>
    </alternativeName>
</protein>
<reference evidence="6" key="2">
    <citation type="submission" date="2021-03" db="EMBL/GenBank/DDBJ databases">
        <title>Alternative transmission patterns in independently acquired nutritional co-symbionts of Dictyopharidae planthoppers.</title>
        <authorList>
            <person name="Michalik A."/>
            <person name="Lukasik P."/>
        </authorList>
    </citation>
    <scope>NUCLEOTIDE SEQUENCE</scope>
    <source>
        <strain evidence="6">RANSCY</strain>
    </source>
</reference>
<dbReference type="PRINTS" id="PR00063">
    <property type="entry name" value="RIBOSOMALL27"/>
</dbReference>
<evidence type="ECO:0000313" key="7">
    <source>
        <dbReference type="Proteomes" id="UP000663347"/>
    </source>
</evidence>
<gene>
    <name evidence="6" type="primary">rpmA</name>
    <name evidence="6" type="ORF">JSR06_00625</name>
</gene>
<keyword evidence="2 6" id="KW-0689">Ribosomal protein</keyword>
<dbReference type="PANTHER" id="PTHR15893:SF0">
    <property type="entry name" value="LARGE RIBOSOMAL SUBUNIT PROTEIN BL27M"/>
    <property type="match status" value="1"/>
</dbReference>
<dbReference type="GO" id="GO:0005840">
    <property type="term" value="C:ribosome"/>
    <property type="evidence" value="ECO:0007669"/>
    <property type="project" value="UniProtKB-KW"/>
</dbReference>
<dbReference type="SUPFAM" id="SSF110324">
    <property type="entry name" value="Ribosomal L27 protein-like"/>
    <property type="match status" value="1"/>
</dbReference>
<name>A0A974XAF1_9PROT</name>
<evidence type="ECO:0000256" key="2">
    <source>
        <dbReference type="ARBA" id="ARBA00022980"/>
    </source>
</evidence>
<dbReference type="InterPro" id="IPR001684">
    <property type="entry name" value="Ribosomal_bL27"/>
</dbReference>
<evidence type="ECO:0000256" key="4">
    <source>
        <dbReference type="ARBA" id="ARBA00035175"/>
    </source>
</evidence>
<evidence type="ECO:0000313" key="6">
    <source>
        <dbReference type="EMBL" id="QSW37951.1"/>
    </source>
</evidence>
<dbReference type="GO" id="GO:0006412">
    <property type="term" value="P:translation"/>
    <property type="evidence" value="ECO:0007669"/>
    <property type="project" value="InterPro"/>
</dbReference>
<dbReference type="Proteomes" id="UP000663347">
    <property type="component" value="Chromosome"/>
</dbReference>
<proteinExistence type="inferred from homology"/>